<proteinExistence type="predicted"/>
<dbReference type="Proteomes" id="UP001318860">
    <property type="component" value="Unassembled WGS sequence"/>
</dbReference>
<evidence type="ECO:0000256" key="1">
    <source>
        <dbReference type="SAM" id="MobiDB-lite"/>
    </source>
</evidence>
<feature type="region of interest" description="Disordered" evidence="1">
    <location>
        <begin position="31"/>
        <end position="62"/>
    </location>
</feature>
<comment type="caution">
    <text evidence="2">The sequence shown here is derived from an EMBL/GenBank/DDBJ whole genome shotgun (WGS) entry which is preliminary data.</text>
</comment>
<organism evidence="2 3">
    <name type="scientific">Rehmannia glutinosa</name>
    <name type="common">Chinese foxglove</name>
    <dbReference type="NCBI Taxonomy" id="99300"/>
    <lineage>
        <taxon>Eukaryota</taxon>
        <taxon>Viridiplantae</taxon>
        <taxon>Streptophyta</taxon>
        <taxon>Embryophyta</taxon>
        <taxon>Tracheophyta</taxon>
        <taxon>Spermatophyta</taxon>
        <taxon>Magnoliopsida</taxon>
        <taxon>eudicotyledons</taxon>
        <taxon>Gunneridae</taxon>
        <taxon>Pentapetalae</taxon>
        <taxon>asterids</taxon>
        <taxon>lamiids</taxon>
        <taxon>Lamiales</taxon>
        <taxon>Orobanchaceae</taxon>
        <taxon>Rehmannieae</taxon>
        <taxon>Rehmannia</taxon>
    </lineage>
</organism>
<protein>
    <submittedName>
        <fullName evidence="2">Uncharacterized protein</fullName>
    </submittedName>
</protein>
<gene>
    <name evidence="2" type="ORF">DH2020_011601</name>
</gene>
<dbReference type="InterPro" id="IPR051886">
    <property type="entry name" value="Seed_Dev/Stress_Resp_Reg"/>
</dbReference>
<keyword evidence="3" id="KW-1185">Reference proteome</keyword>
<evidence type="ECO:0000313" key="2">
    <source>
        <dbReference type="EMBL" id="KAK6157353.1"/>
    </source>
</evidence>
<dbReference type="EMBL" id="JABTTQ020000005">
    <property type="protein sequence ID" value="KAK6157353.1"/>
    <property type="molecule type" value="Genomic_DNA"/>
</dbReference>
<dbReference type="PANTHER" id="PTHR46354:SF12">
    <property type="entry name" value="DNA-BINDING PROTEIN-LIKE PROTEIN"/>
    <property type="match status" value="1"/>
</dbReference>
<sequence length="214" mass="23439">MHVTLNAKNWKLISPVHTILRYVAGAAPAAGAAAQPSPDPTDDRRAQPPAPSARPKSHDSLRRVLSRQIRGLQARRAGFLRRAVDHRTGAISPVDRRLAADYRVPPHLHGVEHPVRVARGGYSSRLPHWRSRRSVAGTVPPSSGDDVRRDVGRKMERLAEILEKADQLRVKTSNELGGAVDAAAGAEFLVAAAELHFGIRGWELRKTAKQEIIN</sequence>
<name>A0ABR0XDU1_REHGL</name>
<dbReference type="PANTHER" id="PTHR46354">
    <property type="entry name" value="DOG1 DOMAIN-CONTAINING PROTEIN"/>
    <property type="match status" value="1"/>
</dbReference>
<evidence type="ECO:0000313" key="3">
    <source>
        <dbReference type="Proteomes" id="UP001318860"/>
    </source>
</evidence>
<accession>A0ABR0XDU1</accession>
<reference evidence="2 3" key="1">
    <citation type="journal article" date="2021" name="Comput. Struct. Biotechnol. J.">
        <title>De novo genome assembly of the potent medicinal plant Rehmannia glutinosa using nanopore technology.</title>
        <authorList>
            <person name="Ma L."/>
            <person name="Dong C."/>
            <person name="Song C."/>
            <person name="Wang X."/>
            <person name="Zheng X."/>
            <person name="Niu Y."/>
            <person name="Chen S."/>
            <person name="Feng W."/>
        </authorList>
    </citation>
    <scope>NUCLEOTIDE SEQUENCE [LARGE SCALE GENOMIC DNA]</scope>
    <source>
        <strain evidence="2">DH-2019</strain>
    </source>
</reference>